<name>A0A4P8XW26_9FIRM</name>
<dbReference type="Pfam" id="PF01973">
    <property type="entry name" value="MptE-like"/>
    <property type="match status" value="1"/>
</dbReference>
<dbReference type="InterPro" id="IPR002826">
    <property type="entry name" value="MptE-like"/>
</dbReference>
<protein>
    <submittedName>
        <fullName evidence="2">DUF115 domain-containing protein</fullName>
    </submittedName>
</protein>
<sequence length="268" mass="31108">MIMNPLKSIVARYQGYILTNIQKSKYGKKLREIKNSHKGERCFVVANGPSLTSDDLEKIYQNNEYSFGMNRIYKMFDETNWRPSFYVCEDINIFNESIDEINNIPSKLKFIPLNLHFYNNIDIDGAYYFKANYDRNKDYPHSFSTEIDVQMDSRGTVTFTCINIAAYMGFKDIYLVGVDHNYHITINESGETIVDDNAKDYFCDDYDNDIKDIVSHDMGQNTRAYRDAKAACDSLGINVFNATRGGKLEVFVRKNLDEVFKEIEDSKK</sequence>
<dbReference type="Proteomes" id="UP000301475">
    <property type="component" value="Chromosome"/>
</dbReference>
<dbReference type="Gene3D" id="3.90.1480.10">
    <property type="entry name" value="Alpha-2,3-sialyltransferase"/>
    <property type="match status" value="1"/>
</dbReference>
<organism evidence="2 3">
    <name type="scientific">Ruminococcus bovis</name>
    <dbReference type="NCBI Taxonomy" id="2564099"/>
    <lineage>
        <taxon>Bacteria</taxon>
        <taxon>Bacillati</taxon>
        <taxon>Bacillota</taxon>
        <taxon>Clostridia</taxon>
        <taxon>Eubacteriales</taxon>
        <taxon>Oscillospiraceae</taxon>
        <taxon>Ruminococcus</taxon>
    </lineage>
</organism>
<keyword evidence="3" id="KW-1185">Reference proteome</keyword>
<dbReference type="AlphaFoldDB" id="A0A4P8XW26"/>
<gene>
    <name evidence="2" type="ORF">E5Z56_01700</name>
</gene>
<proteinExistence type="predicted"/>
<reference evidence="2 3" key="1">
    <citation type="submission" date="2019-04" db="EMBL/GenBank/DDBJ databases">
        <authorList>
            <person name="Embree M."/>
            <person name="Gaffney J.R."/>
        </authorList>
    </citation>
    <scope>NUCLEOTIDE SEQUENCE [LARGE SCALE GENOMIC DNA]</scope>
    <source>
        <strain evidence="2 3">JE7A12</strain>
    </source>
</reference>
<feature type="domain" description="6-hydroxymethylpterin diphosphokinase MptE-like" evidence="1">
    <location>
        <begin position="18"/>
        <end position="183"/>
    </location>
</feature>
<accession>A0A4P8XW26</accession>
<evidence type="ECO:0000259" key="1">
    <source>
        <dbReference type="Pfam" id="PF01973"/>
    </source>
</evidence>
<dbReference type="KEGG" id="ruj:E5Z56_01700"/>
<evidence type="ECO:0000313" key="3">
    <source>
        <dbReference type="Proteomes" id="UP000301475"/>
    </source>
</evidence>
<dbReference type="EMBL" id="CP039381">
    <property type="protein sequence ID" value="QCT06160.1"/>
    <property type="molecule type" value="Genomic_DNA"/>
</dbReference>
<dbReference type="OrthoDB" id="344900at2"/>
<evidence type="ECO:0000313" key="2">
    <source>
        <dbReference type="EMBL" id="QCT06160.1"/>
    </source>
</evidence>